<dbReference type="InterPro" id="IPR012337">
    <property type="entry name" value="RNaseH-like_sf"/>
</dbReference>
<accession>A0A9Q3FBZ3</accession>
<dbReference type="GO" id="GO:0003887">
    <property type="term" value="F:DNA-directed DNA polymerase activity"/>
    <property type="evidence" value="ECO:0007669"/>
    <property type="project" value="UniProtKB-KW"/>
</dbReference>
<keyword evidence="5" id="KW-0255">Endonuclease</keyword>
<dbReference type="PANTHER" id="PTHR42648:SF11">
    <property type="entry name" value="TRANSPOSON TY4-P GAG-POL POLYPROTEIN"/>
    <property type="match status" value="1"/>
</dbReference>
<evidence type="ECO:0000256" key="14">
    <source>
        <dbReference type="ARBA" id="ARBA00048173"/>
    </source>
</evidence>
<keyword evidence="18" id="KW-1185">Reference proteome</keyword>
<evidence type="ECO:0000256" key="8">
    <source>
        <dbReference type="ARBA" id="ARBA00022884"/>
    </source>
</evidence>
<evidence type="ECO:0000256" key="3">
    <source>
        <dbReference type="ARBA" id="ARBA00022722"/>
    </source>
</evidence>
<comment type="catalytic activity">
    <reaction evidence="15">
        <text>DNA(n) + a 2'-deoxyribonucleoside 5'-triphosphate = DNA(n+1) + diphosphate</text>
        <dbReference type="Rhea" id="RHEA:22508"/>
        <dbReference type="Rhea" id="RHEA-COMP:17339"/>
        <dbReference type="Rhea" id="RHEA-COMP:17340"/>
        <dbReference type="ChEBI" id="CHEBI:33019"/>
        <dbReference type="ChEBI" id="CHEBI:61560"/>
        <dbReference type="ChEBI" id="CHEBI:173112"/>
        <dbReference type="EC" id="2.7.7.7"/>
    </reaction>
</comment>
<keyword evidence="11" id="KW-0239">DNA-directed DNA polymerase</keyword>
<dbReference type="PANTHER" id="PTHR42648">
    <property type="entry name" value="TRANSPOSASE, PUTATIVE-RELATED"/>
    <property type="match status" value="1"/>
</dbReference>
<evidence type="ECO:0000256" key="1">
    <source>
        <dbReference type="ARBA" id="ARBA00022578"/>
    </source>
</evidence>
<dbReference type="InterPro" id="IPR057670">
    <property type="entry name" value="SH3_retrovirus"/>
</dbReference>
<protein>
    <recommendedName>
        <fullName evidence="16">Integrase catalytic domain-containing protein</fullName>
    </recommendedName>
</protein>
<evidence type="ECO:0000259" key="16">
    <source>
        <dbReference type="PROSITE" id="PS50994"/>
    </source>
</evidence>
<keyword evidence="7" id="KW-0460">Magnesium</keyword>
<dbReference type="InterPro" id="IPR013103">
    <property type="entry name" value="RVT_2"/>
</dbReference>
<dbReference type="Pfam" id="PF13976">
    <property type="entry name" value="gag_pre-integrs"/>
    <property type="match status" value="1"/>
</dbReference>
<evidence type="ECO:0000256" key="2">
    <source>
        <dbReference type="ARBA" id="ARBA00022695"/>
    </source>
</evidence>
<dbReference type="GO" id="GO:0046872">
    <property type="term" value="F:metal ion binding"/>
    <property type="evidence" value="ECO:0007669"/>
    <property type="project" value="UniProtKB-KW"/>
</dbReference>
<sequence length="735" mass="83181">MRIFSTFQRNHRWSLSLVSASKNRLVHAISVSSPPPVNLNTHPSNIISSDLSMLWHRCMGHLSIRNIERLLQFKAADGIPNFNFESIRICHPCSISKVEHRPFKSLSRAHVKAPGDLVAADLIGPLPASIDHKKYALMIQDSFSRLTAFNNATDFKIKSIQTDNGTEFCNHFLSNFLKEEGITHEISIPYKHHQNGKIERTNRTISEMARTSLLAANLPNNLWPYAFKHTVWIFNRTLHANSKLTPYEIVGRKRPSLLTLRVFGAKSYIFNHSSLKNISTKGFIGYHLGITPDSKVWLFWIPDCKTVVRSASVKFDEETPFIAGSRENVELANIQVDDLFDASIIKQIEIQDLFVSEINSRHDIMDVIPVSYNDALISAESDGWKQAINEELQCMVDQDVFEFHDLGKALWEVPRESILSTKWVFTKKTRPQKFKSRLVARGFCHIHGINFKETFAPTPKFGALRMLFSIACEHAWPVLTFDVKVAFLHSLIDKLVYLWPPKGIKTPPHLVLKLKKALYGTKQAARCWWLHLKNILHSIGFTSNGKDQSTYSYNSNEGKAILWIHVDDGALTGSLKKLLDKICFQLNERLQIKWDAEVSGLVGLSIDKSGNGYKFSQPELIDKLTSLSKSNITSTSPLPSPCALKSNACTSMDREYLCRIGMLLYIAQGSRPDISFAVNYLARFSMGMDASHWQALEHLIGYMRKTRDMGVIISANSEPKNITCYVDANWGGEGN</sequence>
<dbReference type="GO" id="GO:0032196">
    <property type="term" value="P:transposition"/>
    <property type="evidence" value="ECO:0007669"/>
    <property type="project" value="UniProtKB-KW"/>
</dbReference>
<dbReference type="InterPro" id="IPR036397">
    <property type="entry name" value="RNaseH_sf"/>
</dbReference>
<dbReference type="EMBL" id="AVOT02042879">
    <property type="protein sequence ID" value="MBW0538320.1"/>
    <property type="molecule type" value="Genomic_DNA"/>
</dbReference>
<dbReference type="Pfam" id="PF25597">
    <property type="entry name" value="SH3_retrovirus"/>
    <property type="match status" value="1"/>
</dbReference>
<dbReference type="InterPro" id="IPR039537">
    <property type="entry name" value="Retrotran_Ty1/copia-like"/>
</dbReference>
<evidence type="ECO:0000256" key="12">
    <source>
        <dbReference type="ARBA" id="ARBA00023172"/>
    </source>
</evidence>
<keyword evidence="12" id="KW-0233">DNA recombination</keyword>
<keyword evidence="9" id="KW-0229">DNA integration</keyword>
<comment type="catalytic activity">
    <reaction evidence="14">
        <text>DNA(n) + a 2'-deoxyribonucleoside 5'-triphosphate = DNA(n+1) + diphosphate</text>
        <dbReference type="Rhea" id="RHEA:22508"/>
        <dbReference type="Rhea" id="RHEA-COMP:17339"/>
        <dbReference type="Rhea" id="RHEA-COMP:17340"/>
        <dbReference type="ChEBI" id="CHEBI:33019"/>
        <dbReference type="ChEBI" id="CHEBI:61560"/>
        <dbReference type="ChEBI" id="CHEBI:173112"/>
        <dbReference type="EC" id="2.7.7.49"/>
    </reaction>
</comment>
<dbReference type="InterPro" id="IPR001584">
    <property type="entry name" value="Integrase_cat-core"/>
</dbReference>
<dbReference type="InterPro" id="IPR025724">
    <property type="entry name" value="GAG-pre-integrase_dom"/>
</dbReference>
<evidence type="ECO:0000313" key="18">
    <source>
        <dbReference type="Proteomes" id="UP000765509"/>
    </source>
</evidence>
<dbReference type="AlphaFoldDB" id="A0A9Q3FBZ3"/>
<evidence type="ECO:0000256" key="7">
    <source>
        <dbReference type="ARBA" id="ARBA00022842"/>
    </source>
</evidence>
<evidence type="ECO:0000256" key="15">
    <source>
        <dbReference type="ARBA" id="ARBA00049244"/>
    </source>
</evidence>
<evidence type="ECO:0000256" key="9">
    <source>
        <dbReference type="ARBA" id="ARBA00022908"/>
    </source>
</evidence>
<evidence type="ECO:0000256" key="6">
    <source>
        <dbReference type="ARBA" id="ARBA00022801"/>
    </source>
</evidence>
<dbReference type="Gene3D" id="3.30.420.10">
    <property type="entry name" value="Ribonuclease H-like superfamily/Ribonuclease H"/>
    <property type="match status" value="1"/>
</dbReference>
<name>A0A9Q3FBZ3_9BASI</name>
<dbReference type="GO" id="GO:0015074">
    <property type="term" value="P:DNA integration"/>
    <property type="evidence" value="ECO:0007669"/>
    <property type="project" value="UniProtKB-KW"/>
</dbReference>
<dbReference type="SUPFAM" id="SSF53098">
    <property type="entry name" value="Ribonuclease H-like"/>
    <property type="match status" value="1"/>
</dbReference>
<evidence type="ECO:0000256" key="13">
    <source>
        <dbReference type="ARBA" id="ARBA00023268"/>
    </source>
</evidence>
<comment type="caution">
    <text evidence="17">The sequence shown here is derived from an EMBL/GenBank/DDBJ whole genome shotgun (WGS) entry which is preliminary data.</text>
</comment>
<keyword evidence="13" id="KW-0511">Multifunctional enzyme</keyword>
<keyword evidence="8" id="KW-0694">RNA-binding</keyword>
<keyword evidence="3" id="KW-0540">Nuclease</keyword>
<evidence type="ECO:0000256" key="4">
    <source>
        <dbReference type="ARBA" id="ARBA00022723"/>
    </source>
</evidence>
<dbReference type="Proteomes" id="UP000765509">
    <property type="component" value="Unassembled WGS sequence"/>
</dbReference>
<evidence type="ECO:0000256" key="5">
    <source>
        <dbReference type="ARBA" id="ARBA00022759"/>
    </source>
</evidence>
<dbReference type="GO" id="GO:0003964">
    <property type="term" value="F:RNA-directed DNA polymerase activity"/>
    <property type="evidence" value="ECO:0007669"/>
    <property type="project" value="UniProtKB-KW"/>
</dbReference>
<evidence type="ECO:0000313" key="17">
    <source>
        <dbReference type="EMBL" id="MBW0538320.1"/>
    </source>
</evidence>
<dbReference type="GO" id="GO:0005634">
    <property type="term" value="C:nucleus"/>
    <property type="evidence" value="ECO:0007669"/>
    <property type="project" value="UniProtKB-ARBA"/>
</dbReference>
<dbReference type="OrthoDB" id="3255262at2759"/>
<dbReference type="PROSITE" id="PS50994">
    <property type="entry name" value="INTEGRASE"/>
    <property type="match status" value="1"/>
</dbReference>
<keyword evidence="2" id="KW-0548">Nucleotidyltransferase</keyword>
<dbReference type="GO" id="GO:0003723">
    <property type="term" value="F:RNA binding"/>
    <property type="evidence" value="ECO:0007669"/>
    <property type="project" value="UniProtKB-KW"/>
</dbReference>
<evidence type="ECO:0000256" key="11">
    <source>
        <dbReference type="ARBA" id="ARBA00022932"/>
    </source>
</evidence>
<evidence type="ECO:0000256" key="10">
    <source>
        <dbReference type="ARBA" id="ARBA00022918"/>
    </source>
</evidence>
<gene>
    <name evidence="17" type="ORF">O181_078035</name>
</gene>
<dbReference type="Pfam" id="PF07727">
    <property type="entry name" value="RVT_2"/>
    <property type="match status" value="1"/>
</dbReference>
<keyword evidence="4" id="KW-0479">Metal-binding</keyword>
<organism evidence="17 18">
    <name type="scientific">Austropuccinia psidii MF-1</name>
    <dbReference type="NCBI Taxonomy" id="1389203"/>
    <lineage>
        <taxon>Eukaryota</taxon>
        <taxon>Fungi</taxon>
        <taxon>Dikarya</taxon>
        <taxon>Basidiomycota</taxon>
        <taxon>Pucciniomycotina</taxon>
        <taxon>Pucciniomycetes</taxon>
        <taxon>Pucciniales</taxon>
        <taxon>Sphaerophragmiaceae</taxon>
        <taxon>Austropuccinia</taxon>
    </lineage>
</organism>
<reference evidence="17" key="1">
    <citation type="submission" date="2021-03" db="EMBL/GenBank/DDBJ databases">
        <title>Draft genome sequence of rust myrtle Austropuccinia psidii MF-1, a brazilian biotype.</title>
        <authorList>
            <person name="Quecine M.C."/>
            <person name="Pachon D.M.R."/>
            <person name="Bonatelli M.L."/>
            <person name="Correr F.H."/>
            <person name="Franceschini L.M."/>
            <person name="Leite T.F."/>
            <person name="Margarido G.R.A."/>
            <person name="Almeida C.A."/>
            <person name="Ferrarezi J.A."/>
            <person name="Labate C.A."/>
        </authorList>
    </citation>
    <scope>NUCLEOTIDE SEQUENCE</scope>
    <source>
        <strain evidence="17">MF-1</strain>
    </source>
</reference>
<keyword evidence="10" id="KW-0695">RNA-directed DNA polymerase</keyword>
<feature type="domain" description="Integrase catalytic" evidence="16">
    <location>
        <begin position="158"/>
        <end position="254"/>
    </location>
</feature>
<dbReference type="GO" id="GO:0004519">
    <property type="term" value="F:endonuclease activity"/>
    <property type="evidence" value="ECO:0007669"/>
    <property type="project" value="UniProtKB-KW"/>
</dbReference>
<dbReference type="GO" id="GO:0016787">
    <property type="term" value="F:hydrolase activity"/>
    <property type="evidence" value="ECO:0007669"/>
    <property type="project" value="UniProtKB-KW"/>
</dbReference>
<keyword evidence="11" id="KW-0808">Transferase</keyword>
<keyword evidence="6" id="KW-0378">Hydrolase</keyword>
<proteinExistence type="predicted"/>
<keyword evidence="1" id="KW-0815">Transposition</keyword>
<dbReference type="GO" id="GO:0006310">
    <property type="term" value="P:DNA recombination"/>
    <property type="evidence" value="ECO:0007669"/>
    <property type="project" value="UniProtKB-KW"/>
</dbReference>